<dbReference type="PROSITE" id="PS50042">
    <property type="entry name" value="CNMP_BINDING_3"/>
    <property type="match status" value="1"/>
</dbReference>
<dbReference type="InterPro" id="IPR000595">
    <property type="entry name" value="cNMP-bd_dom"/>
</dbReference>
<dbReference type="Gene3D" id="2.60.120.10">
    <property type="entry name" value="Jelly Rolls"/>
    <property type="match status" value="1"/>
</dbReference>
<keyword evidence="2" id="KW-0238">DNA-binding</keyword>
<dbReference type="EMBL" id="UINC01018737">
    <property type="protein sequence ID" value="SVA78966.1"/>
    <property type="molecule type" value="Genomic_DNA"/>
</dbReference>
<gene>
    <name evidence="6" type="ORF">METZ01_LOCUS131820</name>
</gene>
<dbReference type="PANTHER" id="PTHR24567">
    <property type="entry name" value="CRP FAMILY TRANSCRIPTIONAL REGULATORY PROTEIN"/>
    <property type="match status" value="1"/>
</dbReference>
<dbReference type="InterPro" id="IPR014710">
    <property type="entry name" value="RmlC-like_jellyroll"/>
</dbReference>
<dbReference type="GO" id="GO:0003677">
    <property type="term" value="F:DNA binding"/>
    <property type="evidence" value="ECO:0007669"/>
    <property type="project" value="UniProtKB-KW"/>
</dbReference>
<evidence type="ECO:0000256" key="2">
    <source>
        <dbReference type="ARBA" id="ARBA00023125"/>
    </source>
</evidence>
<dbReference type="SMART" id="SM00100">
    <property type="entry name" value="cNMP"/>
    <property type="match status" value="1"/>
</dbReference>
<evidence type="ECO:0000259" key="5">
    <source>
        <dbReference type="PROSITE" id="PS51063"/>
    </source>
</evidence>
<keyword evidence="1" id="KW-0805">Transcription regulation</keyword>
<evidence type="ECO:0000259" key="4">
    <source>
        <dbReference type="PROSITE" id="PS50042"/>
    </source>
</evidence>
<dbReference type="InterPro" id="IPR012318">
    <property type="entry name" value="HTH_CRP"/>
</dbReference>
<protein>
    <recommendedName>
        <fullName evidence="7">Crp/Fnr family transcriptional regulator</fullName>
    </recommendedName>
</protein>
<feature type="domain" description="HTH crp-type" evidence="5">
    <location>
        <begin position="146"/>
        <end position="219"/>
    </location>
</feature>
<reference evidence="6" key="1">
    <citation type="submission" date="2018-05" db="EMBL/GenBank/DDBJ databases">
        <authorList>
            <person name="Lanie J.A."/>
            <person name="Ng W.-L."/>
            <person name="Kazmierczak K.M."/>
            <person name="Andrzejewski T.M."/>
            <person name="Davidsen T.M."/>
            <person name="Wayne K.J."/>
            <person name="Tettelin H."/>
            <person name="Glass J.I."/>
            <person name="Rusch D."/>
            <person name="Podicherti R."/>
            <person name="Tsui H.-C.T."/>
            <person name="Winkler M.E."/>
        </authorList>
    </citation>
    <scope>NUCLEOTIDE SEQUENCE</scope>
</reference>
<keyword evidence="3" id="KW-0804">Transcription</keyword>
<proteinExistence type="predicted"/>
<feature type="domain" description="Cyclic nucleotide-binding" evidence="4">
    <location>
        <begin position="12"/>
        <end position="132"/>
    </location>
</feature>
<evidence type="ECO:0000256" key="3">
    <source>
        <dbReference type="ARBA" id="ARBA00023163"/>
    </source>
</evidence>
<dbReference type="Pfam" id="PF00027">
    <property type="entry name" value="cNMP_binding"/>
    <property type="match status" value="1"/>
</dbReference>
<dbReference type="Gene3D" id="1.10.10.10">
    <property type="entry name" value="Winged helix-like DNA-binding domain superfamily/Winged helix DNA-binding domain"/>
    <property type="match status" value="1"/>
</dbReference>
<evidence type="ECO:0000313" key="6">
    <source>
        <dbReference type="EMBL" id="SVA78966.1"/>
    </source>
</evidence>
<dbReference type="InterPro" id="IPR018488">
    <property type="entry name" value="cNMP-bd_CS"/>
</dbReference>
<name>A0A381YPL4_9ZZZZ</name>
<dbReference type="Pfam" id="PF13545">
    <property type="entry name" value="HTH_Crp_2"/>
    <property type="match status" value="1"/>
</dbReference>
<dbReference type="SUPFAM" id="SSF46785">
    <property type="entry name" value="Winged helix' DNA-binding domain"/>
    <property type="match status" value="1"/>
</dbReference>
<accession>A0A381YPL4</accession>
<dbReference type="SMART" id="SM00419">
    <property type="entry name" value="HTH_CRP"/>
    <property type="match status" value="1"/>
</dbReference>
<dbReference type="CDD" id="cd00038">
    <property type="entry name" value="CAP_ED"/>
    <property type="match status" value="1"/>
</dbReference>
<evidence type="ECO:0008006" key="7">
    <source>
        <dbReference type="Google" id="ProtNLM"/>
    </source>
</evidence>
<dbReference type="SUPFAM" id="SSF51206">
    <property type="entry name" value="cAMP-binding domain-like"/>
    <property type="match status" value="1"/>
</dbReference>
<dbReference type="GO" id="GO:0005829">
    <property type="term" value="C:cytosol"/>
    <property type="evidence" value="ECO:0007669"/>
    <property type="project" value="TreeGrafter"/>
</dbReference>
<evidence type="ECO:0000256" key="1">
    <source>
        <dbReference type="ARBA" id="ARBA00023015"/>
    </source>
</evidence>
<dbReference type="InterPro" id="IPR050397">
    <property type="entry name" value="Env_Response_Regulators"/>
</dbReference>
<dbReference type="PROSITE" id="PS00889">
    <property type="entry name" value="CNMP_BINDING_2"/>
    <property type="match status" value="1"/>
</dbReference>
<dbReference type="AlphaFoldDB" id="A0A381YPL4"/>
<dbReference type="InterPro" id="IPR036388">
    <property type="entry name" value="WH-like_DNA-bd_sf"/>
</dbReference>
<organism evidence="6">
    <name type="scientific">marine metagenome</name>
    <dbReference type="NCBI Taxonomy" id="408172"/>
    <lineage>
        <taxon>unclassified sequences</taxon>
        <taxon>metagenomes</taxon>
        <taxon>ecological metagenomes</taxon>
    </lineage>
</organism>
<dbReference type="PROSITE" id="PS51063">
    <property type="entry name" value="HTH_CRP_2"/>
    <property type="match status" value="1"/>
</dbReference>
<dbReference type="PANTHER" id="PTHR24567:SF74">
    <property type="entry name" value="HTH-TYPE TRANSCRIPTIONAL REGULATOR ARCR"/>
    <property type="match status" value="1"/>
</dbReference>
<dbReference type="InterPro" id="IPR036390">
    <property type="entry name" value="WH_DNA-bd_sf"/>
</dbReference>
<dbReference type="GO" id="GO:0003700">
    <property type="term" value="F:DNA-binding transcription factor activity"/>
    <property type="evidence" value="ECO:0007669"/>
    <property type="project" value="TreeGrafter"/>
</dbReference>
<dbReference type="InterPro" id="IPR018490">
    <property type="entry name" value="cNMP-bd_dom_sf"/>
</dbReference>
<sequence length="227" mass="26132">MKKIELLQSVALFWDLSEEELGYISQKMIARHYESGKFIFLEDSEGEQCFFVVQGSVKVTRLSKDGREVILAMLNEGEFFGEMALLDGESRSANVIALEETEVLTLNREDFLVVLHDYPQIAIQLLKEMAHRLRKSDRQIASLSLSDAEKRIALCIIRFADEQGIIKRGQVSIPKMPIQQDIANMAGTSRETVSRAINLLEKEHFIKRQGRELLILDYKQFIKEFDY</sequence>